<name>A0A6J5KPY2_9CAUD</name>
<evidence type="ECO:0008006" key="2">
    <source>
        <dbReference type="Google" id="ProtNLM"/>
    </source>
</evidence>
<dbReference type="PANTHER" id="PTHR38009">
    <property type="entry name" value="CONSERVED HYPOTHETICAL PHAGE TAIL PROTEIN"/>
    <property type="match status" value="1"/>
</dbReference>
<dbReference type="InterPro" id="IPR011747">
    <property type="entry name" value="CHP02241"/>
</dbReference>
<reference evidence="1" key="1">
    <citation type="submission" date="2020-04" db="EMBL/GenBank/DDBJ databases">
        <authorList>
            <person name="Chiriac C."/>
            <person name="Salcher M."/>
            <person name="Ghai R."/>
            <person name="Kavagutti S V."/>
        </authorList>
    </citation>
    <scope>NUCLEOTIDE SEQUENCE</scope>
</reference>
<dbReference type="NCBIfam" id="TIGR02241">
    <property type="entry name" value="conserved hypothetical phage tail region protein"/>
    <property type="match status" value="1"/>
</dbReference>
<dbReference type="InterPro" id="IPR010667">
    <property type="entry name" value="Phage_T4_Gp19"/>
</dbReference>
<gene>
    <name evidence="1" type="ORF">UFOVP27_90</name>
</gene>
<sequence length="215" mass="23038">MAITPAVAENAVINPLSQLLTDPVRNFKFVVTFYPTKDGTAGSWGKYFGKMGFVSLSGLNVTTESIAYREGGYNTNVHQIPGQSSFTPISLSKGVMIGQPEHSLWMKRLFSVLTPTANGGVGSNFRCNLDIQVLSHPNPGAYTGVDSTTPDANTPLELHTSLRFKVYNAWISSLAYSGLDAGSNTLMVEEITLVHEGWDVVYATGLDKSGSAAAL</sequence>
<dbReference type="Pfam" id="PF06841">
    <property type="entry name" value="Phage_T4_gp19"/>
    <property type="match status" value="1"/>
</dbReference>
<organism evidence="1">
    <name type="scientific">uncultured Caudovirales phage</name>
    <dbReference type="NCBI Taxonomy" id="2100421"/>
    <lineage>
        <taxon>Viruses</taxon>
        <taxon>Duplodnaviria</taxon>
        <taxon>Heunggongvirae</taxon>
        <taxon>Uroviricota</taxon>
        <taxon>Caudoviricetes</taxon>
        <taxon>Peduoviridae</taxon>
        <taxon>Maltschvirus</taxon>
        <taxon>Maltschvirus maltsch</taxon>
    </lineage>
</organism>
<dbReference type="PANTHER" id="PTHR38009:SF1">
    <property type="entry name" value="CONSERVED HYPOTHETICAL PHAGE TAIL PROTEIN"/>
    <property type="match status" value="1"/>
</dbReference>
<accession>A0A6J5KPY2</accession>
<dbReference type="EMBL" id="LR796157">
    <property type="protein sequence ID" value="CAB4122180.1"/>
    <property type="molecule type" value="Genomic_DNA"/>
</dbReference>
<evidence type="ECO:0000313" key="1">
    <source>
        <dbReference type="EMBL" id="CAB4122180.1"/>
    </source>
</evidence>
<dbReference type="GO" id="GO:0005198">
    <property type="term" value="F:structural molecule activity"/>
    <property type="evidence" value="ECO:0007669"/>
    <property type="project" value="InterPro"/>
</dbReference>
<protein>
    <recommendedName>
        <fullName evidence="2">Tail tube protein</fullName>
    </recommendedName>
</protein>
<proteinExistence type="predicted"/>